<name>A0A2C8YIC8_9MICO</name>
<dbReference type="Proteomes" id="UP000219440">
    <property type="component" value="Unassembled WGS sequence"/>
</dbReference>
<proteinExistence type="predicted"/>
<keyword evidence="2" id="KW-1185">Reference proteome</keyword>
<dbReference type="RefSeq" id="WP_268236646.1">
    <property type="nucleotide sequence ID" value="NZ_BMLC01000002.1"/>
</dbReference>
<organism evidence="1 2">
    <name type="scientific">Salinibacterium xinjiangense</name>
    <dbReference type="NCBI Taxonomy" id="386302"/>
    <lineage>
        <taxon>Bacteria</taxon>
        <taxon>Bacillati</taxon>
        <taxon>Actinomycetota</taxon>
        <taxon>Actinomycetes</taxon>
        <taxon>Micrococcales</taxon>
        <taxon>Microbacteriaceae</taxon>
        <taxon>Salinibacterium</taxon>
    </lineage>
</organism>
<reference evidence="1 2" key="1">
    <citation type="submission" date="2017-09" db="EMBL/GenBank/DDBJ databases">
        <authorList>
            <person name="Ehlers B."/>
            <person name="Leendertz F.H."/>
        </authorList>
    </citation>
    <scope>NUCLEOTIDE SEQUENCE [LARGE SCALE GENOMIC DNA]</scope>
    <source>
        <strain evidence="1 2">CGMCC 1.05381</strain>
    </source>
</reference>
<accession>A0A2C8YIC8</accession>
<sequence>MPVHDELVDARPDLGFFLDRILMGIDWLALVGEREGIDPLSDER</sequence>
<dbReference type="AlphaFoldDB" id="A0A2C8YIC8"/>
<evidence type="ECO:0000313" key="2">
    <source>
        <dbReference type="Proteomes" id="UP000219440"/>
    </source>
</evidence>
<evidence type="ECO:0000313" key="1">
    <source>
        <dbReference type="EMBL" id="SOE50127.1"/>
    </source>
</evidence>
<gene>
    <name evidence="1" type="ORF">SAMN06296378_0351</name>
</gene>
<protein>
    <submittedName>
        <fullName evidence="1">Uncharacterized protein</fullName>
    </submittedName>
</protein>
<dbReference type="EMBL" id="OCST01000001">
    <property type="protein sequence ID" value="SOE50127.1"/>
    <property type="molecule type" value="Genomic_DNA"/>
</dbReference>